<dbReference type="PROSITE" id="PS50817">
    <property type="entry name" value="INTEIN_N_TER"/>
    <property type="match status" value="1"/>
</dbReference>
<dbReference type="InterPro" id="IPR028992">
    <property type="entry name" value="Hedgehog/Intein_dom"/>
</dbReference>
<dbReference type="Pfam" id="PF13403">
    <property type="entry name" value="Hint_2"/>
    <property type="match status" value="1"/>
</dbReference>
<dbReference type="PRINTS" id="PR00313">
    <property type="entry name" value="CABNDNGRPT"/>
</dbReference>
<dbReference type="InterPro" id="IPR018511">
    <property type="entry name" value="Hemolysin-typ_Ca-bd_CS"/>
</dbReference>
<dbReference type="PANTHER" id="PTHR38340:SF1">
    <property type="entry name" value="S-LAYER PROTEIN"/>
    <property type="match status" value="1"/>
</dbReference>
<dbReference type="InterPro" id="IPR050557">
    <property type="entry name" value="RTX_toxin/Mannuronan_C5-epim"/>
</dbReference>
<dbReference type="AlphaFoldDB" id="A0A1H8B602"/>
<dbReference type="EMBL" id="FOCE01000002">
    <property type="protein sequence ID" value="SEM78420.1"/>
    <property type="molecule type" value="Genomic_DNA"/>
</dbReference>
<dbReference type="Proteomes" id="UP000198761">
    <property type="component" value="Unassembled WGS sequence"/>
</dbReference>
<dbReference type="InterPro" id="IPR001343">
    <property type="entry name" value="Hemolysn_Ca-bd"/>
</dbReference>
<dbReference type="SUPFAM" id="SSF51294">
    <property type="entry name" value="Hedgehog/intein (Hint) domain"/>
    <property type="match status" value="1"/>
</dbReference>
<feature type="region of interest" description="Disordered" evidence="3">
    <location>
        <begin position="417"/>
        <end position="444"/>
    </location>
</feature>
<reference evidence="5 6" key="1">
    <citation type="submission" date="2016-10" db="EMBL/GenBank/DDBJ databases">
        <authorList>
            <person name="de Groot N.N."/>
        </authorList>
    </citation>
    <scope>NUCLEOTIDE SEQUENCE [LARGE SCALE GENOMIC DNA]</scope>
    <source>
        <strain evidence="5 6">DSM 3857</strain>
    </source>
</reference>
<comment type="subcellular location">
    <subcellularLocation>
        <location evidence="1">Secreted</location>
    </subcellularLocation>
</comment>
<evidence type="ECO:0000313" key="5">
    <source>
        <dbReference type="EMBL" id="SEM78420.1"/>
    </source>
</evidence>
<dbReference type="InterPro" id="IPR011049">
    <property type="entry name" value="Serralysin-like_metalloprot_C"/>
</dbReference>
<feature type="domain" description="Hedgehog/Intein (Hint)" evidence="4">
    <location>
        <begin position="554"/>
        <end position="700"/>
    </location>
</feature>
<keyword evidence="2" id="KW-0964">Secreted</keyword>
<dbReference type="PANTHER" id="PTHR38340">
    <property type="entry name" value="S-LAYER PROTEIN"/>
    <property type="match status" value="1"/>
</dbReference>
<evidence type="ECO:0000313" key="6">
    <source>
        <dbReference type="Proteomes" id="UP000198761"/>
    </source>
</evidence>
<evidence type="ECO:0000256" key="3">
    <source>
        <dbReference type="SAM" id="MobiDB-lite"/>
    </source>
</evidence>
<dbReference type="InterPro" id="IPR036844">
    <property type="entry name" value="Hint_dom_sf"/>
</dbReference>
<name>A0A1H8B602_9RHOB</name>
<organism evidence="5 6">
    <name type="scientific">Gemmobacter aquatilis</name>
    <dbReference type="NCBI Taxonomy" id="933059"/>
    <lineage>
        <taxon>Bacteria</taxon>
        <taxon>Pseudomonadati</taxon>
        <taxon>Pseudomonadota</taxon>
        <taxon>Alphaproteobacteria</taxon>
        <taxon>Rhodobacterales</taxon>
        <taxon>Paracoccaceae</taxon>
        <taxon>Gemmobacter</taxon>
    </lineage>
</organism>
<gene>
    <name evidence="5" type="ORF">SAMN04488103_10267</name>
</gene>
<sequence length="746" mass="76694">MATTFNWIYLGTSTTSMDRFEGNATSDNAAAFNGQTFGSSASPLFSKITSATMIDNGGTASALDTNNNASNDQFTTNIGAGTQTFTYDGNAAYNATITYADGTTATVTAVVAQTTTGELFLSPELTANTDTTAYEAKPILSITLNSVSSATNVNFATDRYFTAFDDGYIDGTSGGDLINGSYVEPAANGSDKVDNTDAGLAGSSGNDDYIRAGAGNDTVMSGLGNDSVYAGIGNDSVDGGDGNDTLYGEDGDDTLLGAAGNDQIRGGIGNDSLYGAADADTLYGDDGSDHLFGGTGADQLFGGTGDDTLQGGDGADILNAGSGMDYADYSDSGSGVSIDLNTGLGGGGTAAGDTLSGVDGIIGSGYNDTLLGFDGQGSGADTYTNIFYGAAGNDSLDGRGGDDALYGGADHDTVLGGDGADSVYGDAGNDSVDGGAGNDQVYGGDGDDIVNGGIGADSLYGGAGNDTLSGGDGADLLDGGDDRDVFANLTVGDTIVGGGTGDDHDELDLTSWGKDHTNIIFDPDNPENGTVEFLDDFGNVIGTMTFTDIEQVVPCFTAGTKILCEDGDVLVEDLIPGKAVLTRDNGWQVIRWLGRRRIAEADLLVQPNFRPVLISKGALGDGLPERDMMVSPQHRMLVTGTRAEMLFGEHEVLVAALHLVGMEGITRASPPGVTYFHLLFDKHEIIRADGCWTESFQPGDLTLAGMDDAQRNEILLLFPDLQAPGGRYMAARRSLRAHEARVLLHS</sequence>
<dbReference type="GO" id="GO:0005509">
    <property type="term" value="F:calcium ion binding"/>
    <property type="evidence" value="ECO:0007669"/>
    <property type="project" value="InterPro"/>
</dbReference>
<dbReference type="SUPFAM" id="SSF51120">
    <property type="entry name" value="beta-Roll"/>
    <property type="match status" value="2"/>
</dbReference>
<dbReference type="InterPro" id="IPR006141">
    <property type="entry name" value="Intein_N"/>
</dbReference>
<protein>
    <submittedName>
        <fullName evidence="5">Ca2+-binding protein, RTX toxin-related</fullName>
    </submittedName>
</protein>
<dbReference type="OrthoDB" id="6305173at2"/>
<dbReference type="RefSeq" id="WP_091297411.1">
    <property type="nucleotide sequence ID" value="NZ_FOCE01000002.1"/>
</dbReference>
<accession>A0A1H8B602</accession>
<dbReference type="Pfam" id="PF00353">
    <property type="entry name" value="HemolysinCabind"/>
    <property type="match status" value="6"/>
</dbReference>
<evidence type="ECO:0000259" key="4">
    <source>
        <dbReference type="Pfam" id="PF13403"/>
    </source>
</evidence>
<keyword evidence="6" id="KW-1185">Reference proteome</keyword>
<dbReference type="STRING" id="933059.SAMN04488103_10267"/>
<dbReference type="Gene3D" id="2.150.10.10">
    <property type="entry name" value="Serralysin-like metalloprotease, C-terminal"/>
    <property type="match status" value="3"/>
</dbReference>
<evidence type="ECO:0000256" key="1">
    <source>
        <dbReference type="ARBA" id="ARBA00004613"/>
    </source>
</evidence>
<proteinExistence type="predicted"/>
<dbReference type="GO" id="GO:0016539">
    <property type="term" value="P:intein-mediated protein splicing"/>
    <property type="evidence" value="ECO:0007669"/>
    <property type="project" value="InterPro"/>
</dbReference>
<dbReference type="PROSITE" id="PS00330">
    <property type="entry name" value="HEMOLYSIN_CALCIUM"/>
    <property type="match status" value="3"/>
</dbReference>
<evidence type="ECO:0000256" key="2">
    <source>
        <dbReference type="ARBA" id="ARBA00022525"/>
    </source>
</evidence>
<dbReference type="GO" id="GO:0005576">
    <property type="term" value="C:extracellular region"/>
    <property type="evidence" value="ECO:0007669"/>
    <property type="project" value="UniProtKB-SubCell"/>
</dbReference>